<dbReference type="GO" id="GO:0003341">
    <property type="term" value="P:cilium movement"/>
    <property type="evidence" value="ECO:0007669"/>
    <property type="project" value="TreeGrafter"/>
</dbReference>
<dbReference type="InParanoid" id="A0A6P8YX47"/>
<proteinExistence type="predicted"/>
<dbReference type="GO" id="GO:0015630">
    <property type="term" value="C:microtubule cytoskeleton"/>
    <property type="evidence" value="ECO:0007669"/>
    <property type="project" value="TreeGrafter"/>
</dbReference>
<evidence type="ECO:0000313" key="2">
    <source>
        <dbReference type="RefSeq" id="XP_034238777.1"/>
    </source>
</evidence>
<sequence>MGCTRVFQFASAAAVSRFELSTVALRGKAVDAGLILPNDPRGRRLLVCTGGLRRLQEIPAEPGSAIAESVAVINCCFPKEIVRYYSPGFPDTLLDLIEDFDPLAPVQREWPDPAPRSVAATASATSTATMLGKLVHISQKD</sequence>
<gene>
    <name evidence="2" type="primary">LOC117643789</name>
</gene>
<name>A0A6P8YX47_THRPL</name>
<dbReference type="PANTHER" id="PTHR23314:SF0">
    <property type="entry name" value="SPERM-ASSOCIATED ANTIGEN 6"/>
    <property type="match status" value="1"/>
</dbReference>
<dbReference type="OrthoDB" id="7537227at2759"/>
<dbReference type="Proteomes" id="UP000515158">
    <property type="component" value="Unplaced"/>
</dbReference>
<dbReference type="KEGG" id="tpal:117643789"/>
<evidence type="ECO:0000313" key="1">
    <source>
        <dbReference type="Proteomes" id="UP000515158"/>
    </source>
</evidence>
<dbReference type="PANTHER" id="PTHR23314">
    <property type="entry name" value="SPERM-ASSOCIATED ANTIGEN 6 ARMADILLO REPEAT-CONTAINING"/>
    <property type="match status" value="1"/>
</dbReference>
<reference evidence="2" key="1">
    <citation type="submission" date="2025-08" db="UniProtKB">
        <authorList>
            <consortium name="RefSeq"/>
        </authorList>
    </citation>
    <scope>IDENTIFICATION</scope>
    <source>
        <tissue evidence="2">Total insect</tissue>
    </source>
</reference>
<dbReference type="RefSeq" id="XP_034238777.1">
    <property type="nucleotide sequence ID" value="XM_034382886.1"/>
</dbReference>
<accession>A0A6P8YX47</accession>
<dbReference type="GeneID" id="117643789"/>
<protein>
    <submittedName>
        <fullName evidence="2">Uncharacterized protein LOC117643789</fullName>
    </submittedName>
</protein>
<dbReference type="AlphaFoldDB" id="A0A6P8YX47"/>
<dbReference type="GO" id="GO:0008017">
    <property type="term" value="F:microtubule binding"/>
    <property type="evidence" value="ECO:0007669"/>
    <property type="project" value="TreeGrafter"/>
</dbReference>
<keyword evidence="1" id="KW-1185">Reference proteome</keyword>
<organism evidence="2">
    <name type="scientific">Thrips palmi</name>
    <name type="common">Melon thrips</name>
    <dbReference type="NCBI Taxonomy" id="161013"/>
    <lineage>
        <taxon>Eukaryota</taxon>
        <taxon>Metazoa</taxon>
        <taxon>Ecdysozoa</taxon>
        <taxon>Arthropoda</taxon>
        <taxon>Hexapoda</taxon>
        <taxon>Insecta</taxon>
        <taxon>Pterygota</taxon>
        <taxon>Neoptera</taxon>
        <taxon>Paraneoptera</taxon>
        <taxon>Thysanoptera</taxon>
        <taxon>Terebrantia</taxon>
        <taxon>Thripoidea</taxon>
        <taxon>Thripidae</taxon>
        <taxon>Thrips</taxon>
    </lineage>
</organism>